<dbReference type="Proteomes" id="UP000075755">
    <property type="component" value="Chromosome"/>
</dbReference>
<feature type="domain" description="Outer membrane protein beta-barrel" evidence="7">
    <location>
        <begin position="18"/>
        <end position="228"/>
    </location>
</feature>
<evidence type="ECO:0000256" key="5">
    <source>
        <dbReference type="ARBA" id="ARBA00038306"/>
    </source>
</evidence>
<dbReference type="GO" id="GO:0009279">
    <property type="term" value="C:cell outer membrane"/>
    <property type="evidence" value="ECO:0007669"/>
    <property type="project" value="UniProtKB-SubCell"/>
</dbReference>
<evidence type="ECO:0000256" key="2">
    <source>
        <dbReference type="ARBA" id="ARBA00022729"/>
    </source>
</evidence>
<keyword evidence="3" id="KW-0472">Membrane</keyword>
<dbReference type="SUPFAM" id="SSF56925">
    <property type="entry name" value="OMPA-like"/>
    <property type="match status" value="1"/>
</dbReference>
<feature type="chain" id="PRO_5042011495" evidence="6">
    <location>
        <begin position="29"/>
        <end position="228"/>
    </location>
</feature>
<proteinExistence type="inferred from homology"/>
<organism evidence="8 9">
    <name type="scientific">Aminobacter aminovorans</name>
    <name type="common">Chelatobacter heintzii</name>
    <dbReference type="NCBI Taxonomy" id="83263"/>
    <lineage>
        <taxon>Bacteria</taxon>
        <taxon>Pseudomonadati</taxon>
        <taxon>Pseudomonadota</taxon>
        <taxon>Alphaproteobacteria</taxon>
        <taxon>Hyphomicrobiales</taxon>
        <taxon>Phyllobacteriaceae</taxon>
        <taxon>Aminobacter</taxon>
    </lineage>
</organism>
<dbReference type="InterPro" id="IPR027385">
    <property type="entry name" value="Beta-barrel_OMP"/>
</dbReference>
<evidence type="ECO:0000313" key="9">
    <source>
        <dbReference type="Proteomes" id="UP000075755"/>
    </source>
</evidence>
<dbReference type="KEGG" id="aak:AA2016_1920"/>
<evidence type="ECO:0000313" key="8">
    <source>
        <dbReference type="EMBL" id="AMS40850.1"/>
    </source>
</evidence>
<evidence type="ECO:0000256" key="1">
    <source>
        <dbReference type="ARBA" id="ARBA00004442"/>
    </source>
</evidence>
<dbReference type="AlphaFoldDB" id="A0AAC8YLX1"/>
<dbReference type="Gene3D" id="2.40.160.20">
    <property type="match status" value="1"/>
</dbReference>
<dbReference type="Pfam" id="PF13505">
    <property type="entry name" value="OMP_b-brl"/>
    <property type="match status" value="1"/>
</dbReference>
<evidence type="ECO:0000256" key="3">
    <source>
        <dbReference type="ARBA" id="ARBA00023136"/>
    </source>
</evidence>
<dbReference type="EMBL" id="CP015005">
    <property type="protein sequence ID" value="AMS40850.1"/>
    <property type="molecule type" value="Genomic_DNA"/>
</dbReference>
<accession>A0AAC8YLX1</accession>
<comment type="similarity">
    <text evidence="5">Belongs to the Omp25/RopB family.</text>
</comment>
<protein>
    <submittedName>
        <fullName evidence="8">Outer membrane protein</fullName>
    </submittedName>
</protein>
<dbReference type="PANTHER" id="PTHR34001">
    <property type="entry name" value="BLL7405 PROTEIN"/>
    <property type="match status" value="1"/>
</dbReference>
<feature type="signal peptide" evidence="6">
    <location>
        <begin position="1"/>
        <end position="28"/>
    </location>
</feature>
<reference evidence="8 9" key="1">
    <citation type="submission" date="2016-03" db="EMBL/GenBank/DDBJ databases">
        <title>Complete genome of Aminobacter aminovorans KCTC 2477.</title>
        <authorList>
            <person name="Kim K.M."/>
        </authorList>
    </citation>
    <scope>NUCLEOTIDE SEQUENCE [LARGE SCALE GENOMIC DNA]</scope>
    <source>
        <strain evidence="8 9">KCTC 2477</strain>
    </source>
</reference>
<dbReference type="PANTHER" id="PTHR34001:SF3">
    <property type="entry name" value="BLL7405 PROTEIN"/>
    <property type="match status" value="1"/>
</dbReference>
<comment type="subcellular location">
    <subcellularLocation>
        <location evidence="1">Cell outer membrane</location>
    </subcellularLocation>
</comment>
<keyword evidence="2 6" id="KW-0732">Signal</keyword>
<dbReference type="InterPro" id="IPR051692">
    <property type="entry name" value="OMP-like"/>
</dbReference>
<sequence length="228" mass="24371">MISTWGCILRSILLVSSILLAAAGNAMAADAASVEPGFDWSGFYVGAQAGYGWGDVDSHNVGRETGVTDWRDSWNANGGLGGIHVGYNHAFNQLVVGAEADLEVSGAKGAVESDYAGLVENQIEVQGSLRARLGYSVGPALFYATGGLAVARIETTYDGDADRWTHTKSGWTVGGGVEYALSRNWTTRIDYRYTDFGSFTENPATDSGFNHVTELKTQAVRFGVSYKF</sequence>
<evidence type="ECO:0000256" key="6">
    <source>
        <dbReference type="SAM" id="SignalP"/>
    </source>
</evidence>
<evidence type="ECO:0000256" key="4">
    <source>
        <dbReference type="ARBA" id="ARBA00023237"/>
    </source>
</evidence>
<name>A0AAC8YLX1_AMIAI</name>
<evidence type="ECO:0000259" key="7">
    <source>
        <dbReference type="Pfam" id="PF13505"/>
    </source>
</evidence>
<dbReference type="InterPro" id="IPR011250">
    <property type="entry name" value="OMP/PagP_B-barrel"/>
</dbReference>
<gene>
    <name evidence="8" type="ORF">AA2016_1920</name>
</gene>
<keyword evidence="4" id="KW-0998">Cell outer membrane</keyword>